<dbReference type="PANTHER" id="PTHR24020:SF86">
    <property type="entry name" value="COLLAGEN, TYPE VI, ALPHA 4"/>
    <property type="match status" value="1"/>
</dbReference>
<dbReference type="OrthoDB" id="6132182at2759"/>
<keyword evidence="9" id="KW-0325">Glycoprotein</keyword>
<evidence type="ECO:0000313" key="17">
    <source>
        <dbReference type="EMBL" id="KAJ8288247.1"/>
    </source>
</evidence>
<dbReference type="InterPro" id="IPR002223">
    <property type="entry name" value="Kunitz_BPTI"/>
</dbReference>
<feature type="domain" description="VWFA" evidence="15">
    <location>
        <begin position="777"/>
        <end position="946"/>
    </location>
</feature>
<evidence type="ECO:0000259" key="15">
    <source>
        <dbReference type="PROSITE" id="PS50234"/>
    </source>
</evidence>
<feature type="domain" description="VWFA" evidence="15">
    <location>
        <begin position="1877"/>
        <end position="2026"/>
    </location>
</feature>
<keyword evidence="7" id="KW-0176">Collagen</keyword>
<dbReference type="SMART" id="SM00327">
    <property type="entry name" value="VWA"/>
    <property type="match status" value="9"/>
</dbReference>
<dbReference type="Gene3D" id="4.10.410.10">
    <property type="entry name" value="Pancreatic trypsin inhibitor Kunitz domain"/>
    <property type="match status" value="1"/>
</dbReference>
<dbReference type="FunFam" id="4.10.410.10:FF:000020">
    <property type="entry name" value="Collagen, type VI, alpha 3"/>
    <property type="match status" value="1"/>
</dbReference>
<keyword evidence="4 14" id="KW-0732">Signal</keyword>
<name>A0A9Q1E236_CONCO</name>
<dbReference type="GO" id="GO:0004867">
    <property type="term" value="F:serine-type endopeptidase inhibitor activity"/>
    <property type="evidence" value="ECO:0007669"/>
    <property type="project" value="InterPro"/>
</dbReference>
<evidence type="ECO:0000256" key="9">
    <source>
        <dbReference type="ARBA" id="ARBA00023180"/>
    </source>
</evidence>
<feature type="domain" description="VWFA" evidence="15">
    <location>
        <begin position="591"/>
        <end position="765"/>
    </location>
</feature>
<evidence type="ECO:0000256" key="2">
    <source>
        <dbReference type="ARBA" id="ARBA00022525"/>
    </source>
</evidence>
<feature type="compositionally biased region" description="Gly residues" evidence="13">
    <location>
        <begin position="1742"/>
        <end position="1751"/>
    </location>
</feature>
<feature type="domain" description="VWFA" evidence="15">
    <location>
        <begin position="227"/>
        <end position="397"/>
    </location>
</feature>
<organism evidence="17 18">
    <name type="scientific">Conger conger</name>
    <name type="common">Conger eel</name>
    <name type="synonym">Muraena conger</name>
    <dbReference type="NCBI Taxonomy" id="82655"/>
    <lineage>
        <taxon>Eukaryota</taxon>
        <taxon>Metazoa</taxon>
        <taxon>Chordata</taxon>
        <taxon>Craniata</taxon>
        <taxon>Vertebrata</taxon>
        <taxon>Euteleostomi</taxon>
        <taxon>Actinopterygii</taxon>
        <taxon>Neopterygii</taxon>
        <taxon>Teleostei</taxon>
        <taxon>Anguilliformes</taxon>
        <taxon>Congridae</taxon>
        <taxon>Conger</taxon>
    </lineage>
</organism>
<dbReference type="InterPro" id="IPR050525">
    <property type="entry name" value="ECM_Assembly_Org"/>
</dbReference>
<dbReference type="SUPFAM" id="SSF53300">
    <property type="entry name" value="vWA-like"/>
    <property type="match status" value="10"/>
</dbReference>
<evidence type="ECO:0000256" key="11">
    <source>
        <dbReference type="ARBA" id="ARBA00043858"/>
    </source>
</evidence>
<evidence type="ECO:0000313" key="18">
    <source>
        <dbReference type="Proteomes" id="UP001152803"/>
    </source>
</evidence>
<proteinExistence type="inferred from homology"/>
<dbReference type="PROSITE" id="PS00280">
    <property type="entry name" value="BPTI_KUNITZ_1"/>
    <property type="match status" value="1"/>
</dbReference>
<evidence type="ECO:0000256" key="1">
    <source>
        <dbReference type="ARBA" id="ARBA00004498"/>
    </source>
</evidence>
<dbReference type="CDD" id="cd22630">
    <property type="entry name" value="Kunitz_collagen_alpha6_VI"/>
    <property type="match status" value="1"/>
</dbReference>
<evidence type="ECO:0000256" key="13">
    <source>
        <dbReference type="SAM" id="MobiDB-lite"/>
    </source>
</evidence>
<accession>A0A9Q1E236</accession>
<comment type="similarity">
    <text evidence="12">Belongs to the type VI collagen family.</text>
</comment>
<feature type="chain" id="PRO_5040236598" description="Collagen alpha-6(VI) chain" evidence="14">
    <location>
        <begin position="23"/>
        <end position="2436"/>
    </location>
</feature>
<dbReference type="GO" id="GO:0007155">
    <property type="term" value="P:cell adhesion"/>
    <property type="evidence" value="ECO:0007669"/>
    <property type="project" value="UniProtKB-KW"/>
</dbReference>
<feature type="domain" description="VWFA" evidence="15">
    <location>
        <begin position="964"/>
        <end position="1137"/>
    </location>
</feature>
<dbReference type="FunFam" id="3.40.50.410:FF:000004">
    <property type="entry name" value="collagen alpha-6(VI) chain"/>
    <property type="match status" value="5"/>
</dbReference>
<evidence type="ECO:0000256" key="10">
    <source>
        <dbReference type="ARBA" id="ARBA00023278"/>
    </source>
</evidence>
<dbReference type="InterPro" id="IPR020901">
    <property type="entry name" value="Prtase_inh_Kunz-CS"/>
</dbReference>
<feature type="compositionally biased region" description="Basic and acidic residues" evidence="13">
    <location>
        <begin position="1609"/>
        <end position="1620"/>
    </location>
</feature>
<evidence type="ECO:0000256" key="5">
    <source>
        <dbReference type="ARBA" id="ARBA00022737"/>
    </source>
</evidence>
<comment type="function">
    <text evidence="11">Collagen VI acts as a cell-binding protein.</text>
</comment>
<dbReference type="CDD" id="cd01472">
    <property type="entry name" value="vWA_collagen"/>
    <property type="match status" value="3"/>
</dbReference>
<dbReference type="EMBL" id="JAFJMO010000001">
    <property type="protein sequence ID" value="KAJ8288247.1"/>
    <property type="molecule type" value="Genomic_DNA"/>
</dbReference>
<dbReference type="PANTHER" id="PTHR24020">
    <property type="entry name" value="COLLAGEN ALPHA"/>
    <property type="match status" value="1"/>
</dbReference>
<dbReference type="Proteomes" id="UP001152803">
    <property type="component" value="Unassembled WGS sequence"/>
</dbReference>
<keyword evidence="8" id="KW-1015">Disulfide bond</keyword>
<dbReference type="InterPro" id="IPR036465">
    <property type="entry name" value="vWFA_dom_sf"/>
</dbReference>
<gene>
    <name evidence="17" type="ORF">COCON_G00009060</name>
</gene>
<feature type="domain" description="VWFA" evidence="15">
    <location>
        <begin position="2092"/>
        <end position="2290"/>
    </location>
</feature>
<evidence type="ECO:0000256" key="3">
    <source>
        <dbReference type="ARBA" id="ARBA00022530"/>
    </source>
</evidence>
<feature type="domain" description="VWFA" evidence="15">
    <location>
        <begin position="1154"/>
        <end position="1331"/>
    </location>
</feature>
<keyword evidence="10" id="KW-0379">Hydroxylation</keyword>
<sequence>MGATRVLVAVLILVSCFFSCGAQKTECIKATTADIVFLVDGSSSIAHDQFKKMKHFLHTFVDGLDIGIHKVRIGLAQFSNDPHQEFLLGEHMEKKALLEQIDNLIHRGGGTETGKALRFLQSTYFTEAGGSRASENVPQITVVITDGSSSDEVEVPAQELRKHGVIIFAIGIGEANEEELQKIANSPHKHFVISIDNYNTLQKLTRSFKRTVCATVEALIQDPKFADVVILVDSTADIGKVKNLLNRLVSQLNVGSEAHRIGLAQFGSDTQEEFRLNRYQTKDEVQLHLRNKFRLRPGRDRHLGKALEHARVTFFNTDAGSRIAEGFQQFLVVITAGQSEDNMERAAESIKSDGVTVISIGLPKTDRQELDLMASSHYLFQIPSQNIVGISQEIKSIIESEKADGLAAGPSDCRLAQMADIVFIVDQSTSKGFQLVRQFISLIVGGLDISSTKVRVGIVLYSDAAKAVIYLNSIKEKDDILQFIKMLPYQEGSTKTGAALDFTREYMFSKSTGSRKSQGVQQLAIVITDRKSQDDIASHPARDYVFKANSLLTLQTDLQKLLCHDIVQTAFVDPVTRFNLKTGCSQLEAADIYFLIDESDSIKDDPFKDMKKFIKEFLRTFTIGPDYVRVGLVKFSSDPTLEFRMTEHNTSSSLETAVDNIIQMRGGTEIGKALTFMAPLFKDASKSRGEKVPEFLIIITDGKSSDPVEQPAKELRDQGVAIYAIGVKDAKEDQLLQIAGSQEKKFFVKDFVALKAIKDVIVRDICSEAVCKDVEADVLFLIDGSGSIFPTEFEKMGKFMQSLVNKSEIGPSKFHIGVLQFSDTPQEEFRLDNSYDKGIIEQAINSIHQLGGGTLTGDALSFSSQYFESPKGGRLNVKKFLIVITDGEAQDDVAEPAAKLRNSGVIIYSIGVLNANNTQLQEISGSRERIFPVKDFDSLQPLVKEFHYKLCHPEPDCKRTGVADIIFLVDGSSSISDVQFQSIIKFMTSVVNNADVGKNGTRFGTILYSNKAKISFTLNQYYTKREVRTAIANLKPPTGDTYTAQGLKYSLDFFEPQHGGRGAEKIPQILMVITDGEATDPNDLPVWSKAVREKGINIYSIGVEGAKEEELEVMAGDPKKVSFVTSYEALEVLYKNLSNMLCGETKPVCDKKADLVILMDGSNSIDPNDFTKMRDFVSKLAGRFRVSQESVRIGIAQFSDKQRGHFYLNQYDSITNDSIQAIDQITGKQTLIGGALHFIRQFFQSSHGCRINQNVPQNLLVITDGDPHDGTRVEPEARVLRSMNINVLAIGVGNNITMQTLKNIAESDDRIFTVEQFDVMKKIEERLVETICDPPQKPEVCSVDIGIGFGMSQRAQSALQKFKAYFPDIVRYVSSLGELCCLEDKRIKPRIGFLVVEEDGRVIDDYKFELYNELVIQKVVALATSRTTFFNVQLLQAFSKKFQDQSRAGVKILIIFTDGFDVDIKKLEAESDRLRREGIQALLLVGLEGVRNPSDLQMVEFGRGFGYKQPLSIGMQNVASVMLEQIDTVAGRECCGVICECHGPVGAHGLRGSPGRKGEPSQNGHHGFPGEEGGIGERGPPGLNGTQGSQGCPGKRGIKGSAGYWGYRGEDGDHGLDGVHGEQGATGLPGAPGERGSPGSPGRSGIRGEHGDRGQPGLRGDPGRPGEDNTIPGRKGENGDSGIHGDEGKDGLPGENGIPGNKGAQGRRGLPGYQGEKGEPGELGLPGSPGPTGPQGERGLRGLSGQGGALGLPGSQGKPGPAGDEGLPGSRGPHGQKGQPGDVGGKGAVGPPGPRGMLGLDGRNGILLPGPKGKKNPASQVILDTGEKMEPKGKMEVKVPKETVAQVGTQAGQVNMENLELQDLLDTRGLEDQLETDQCLTVNWSIISGKNVDVTTQIFERMHKVVETLLEKVSIAESSCPTGARVAILSYSSNTKYLIRFSDYHRKHHLLEAVKSIPLERTSNRRNIGAAMRFVARNVFKRVRQGVLMRKVAVFITNGPSQDMIPITTAVLEFKALDITAAVLAFREPPNVRRAFEADETRSFLLTVMRPEEQMPDLRQVQQCVICYDPCSPDEACGGINLVPVPLKLDIDLALMVDSSRNMQSDQYEGMRQLLGSVLEQIAISTQPNGPNNQARVALVQHSASSYPPREGQVPVKVEFDLLAYKGRNKMKTHVFQSMQQIGGASGLGHAIEWTIQNIMLKAGNPRKTKMVLAIVGGETSSWDRVKLDTIALQAKCQGVVVFILTVGDEFKVEEIASFPLEQHIVHLGHIKQGEQEYAQRFLRAFLQILKRGINTYPSATLQRQCEHIRMLNDQGEALEGQAVDRVLVPSIPVLEEGEEVDYIDQAKPQAAFTTTVAEEFESQPSPGRGDENGFSTRTGLCSQRQDIGSCHNYILKWYFDMERNECTQFWYSGCGGNDNRFETQEECEALCLTVQ</sequence>
<feature type="domain" description="VWFA" evidence="15">
    <location>
        <begin position="420"/>
        <end position="583"/>
    </location>
</feature>
<feature type="compositionally biased region" description="Basic and acidic residues" evidence="13">
    <location>
        <begin position="1674"/>
        <end position="1692"/>
    </location>
</feature>
<evidence type="ECO:0000256" key="14">
    <source>
        <dbReference type="SAM" id="SignalP"/>
    </source>
</evidence>
<evidence type="ECO:0000256" key="12">
    <source>
        <dbReference type="ARBA" id="ARBA00044000"/>
    </source>
</evidence>
<dbReference type="PROSITE" id="PS51257">
    <property type="entry name" value="PROKAR_LIPOPROTEIN"/>
    <property type="match status" value="1"/>
</dbReference>
<dbReference type="CDD" id="cd01450">
    <property type="entry name" value="vWFA_subfamily_ECM"/>
    <property type="match status" value="4"/>
</dbReference>
<keyword evidence="5" id="KW-0677">Repeat</keyword>
<evidence type="ECO:0000256" key="6">
    <source>
        <dbReference type="ARBA" id="ARBA00022889"/>
    </source>
</evidence>
<feature type="compositionally biased region" description="Low complexity" evidence="13">
    <location>
        <begin position="1629"/>
        <end position="1644"/>
    </location>
</feature>
<dbReference type="SUPFAM" id="SSF57362">
    <property type="entry name" value="BPTI-like"/>
    <property type="match status" value="1"/>
</dbReference>
<keyword evidence="2" id="KW-0964">Secreted</keyword>
<dbReference type="InterPro" id="IPR036880">
    <property type="entry name" value="Kunitz_BPTI_sf"/>
</dbReference>
<feature type="compositionally biased region" description="Gly residues" evidence="13">
    <location>
        <begin position="1781"/>
        <end position="1790"/>
    </location>
</feature>
<feature type="signal peptide" evidence="14">
    <location>
        <begin position="1"/>
        <end position="22"/>
    </location>
</feature>
<dbReference type="PRINTS" id="PR00453">
    <property type="entry name" value="VWFADOMAIN"/>
</dbReference>
<keyword evidence="3" id="KW-0272">Extracellular matrix</keyword>
<comment type="subcellular location">
    <subcellularLocation>
        <location evidence="1">Secreted</location>
        <location evidence="1">Extracellular space</location>
        <location evidence="1">Extracellular matrix</location>
    </subcellularLocation>
</comment>
<dbReference type="GO" id="GO:0005589">
    <property type="term" value="C:collagen type VI trimer"/>
    <property type="evidence" value="ECO:0007669"/>
    <property type="project" value="UniProtKB-ARBA"/>
</dbReference>
<dbReference type="Pfam" id="PF00014">
    <property type="entry name" value="Kunitz_BPTI"/>
    <property type="match status" value="1"/>
</dbReference>
<feature type="region of interest" description="Disordered" evidence="13">
    <location>
        <begin position="1609"/>
        <end position="1818"/>
    </location>
</feature>
<protein>
    <recommendedName>
        <fullName evidence="19">Collagen alpha-6(VI) chain</fullName>
    </recommendedName>
</protein>
<dbReference type="FunFam" id="3.40.50.410:FF:000003">
    <property type="entry name" value="Collagen type VI alpha 3 chain"/>
    <property type="match status" value="1"/>
</dbReference>
<dbReference type="FunFam" id="3.40.50.410:FF:000021">
    <property type="entry name" value="Collagen, type VI, alpha 3"/>
    <property type="match status" value="1"/>
</dbReference>
<keyword evidence="18" id="KW-1185">Reference proteome</keyword>
<keyword evidence="6" id="KW-0130">Cell adhesion</keyword>
<evidence type="ECO:0000256" key="4">
    <source>
        <dbReference type="ARBA" id="ARBA00022729"/>
    </source>
</evidence>
<dbReference type="Pfam" id="PF01391">
    <property type="entry name" value="Collagen"/>
    <property type="match status" value="1"/>
</dbReference>
<dbReference type="InterPro" id="IPR008160">
    <property type="entry name" value="Collagen"/>
</dbReference>
<dbReference type="PROSITE" id="PS50234">
    <property type="entry name" value="VWFA"/>
    <property type="match status" value="9"/>
</dbReference>
<feature type="domain" description="BPTI/Kunitz inhibitor" evidence="16">
    <location>
        <begin position="2382"/>
        <end position="2432"/>
    </location>
</feature>
<evidence type="ECO:0000256" key="7">
    <source>
        <dbReference type="ARBA" id="ARBA00023119"/>
    </source>
</evidence>
<reference evidence="17" key="1">
    <citation type="journal article" date="2023" name="Science">
        <title>Genome structures resolve the early diversification of teleost fishes.</title>
        <authorList>
            <person name="Parey E."/>
            <person name="Louis A."/>
            <person name="Montfort J."/>
            <person name="Bouchez O."/>
            <person name="Roques C."/>
            <person name="Iampietro C."/>
            <person name="Lluch J."/>
            <person name="Castinel A."/>
            <person name="Donnadieu C."/>
            <person name="Desvignes T."/>
            <person name="Floi Bucao C."/>
            <person name="Jouanno E."/>
            <person name="Wen M."/>
            <person name="Mejri S."/>
            <person name="Dirks R."/>
            <person name="Jansen H."/>
            <person name="Henkel C."/>
            <person name="Chen W.J."/>
            <person name="Zahm M."/>
            <person name="Cabau C."/>
            <person name="Klopp C."/>
            <person name="Thompson A.W."/>
            <person name="Robinson-Rechavi M."/>
            <person name="Braasch I."/>
            <person name="Lecointre G."/>
            <person name="Bobe J."/>
            <person name="Postlethwait J.H."/>
            <person name="Berthelot C."/>
            <person name="Roest Crollius H."/>
            <person name="Guiguen Y."/>
        </authorList>
    </citation>
    <scope>NUCLEOTIDE SEQUENCE</scope>
    <source>
        <strain evidence="17">Concon-B</strain>
    </source>
</reference>
<dbReference type="PROSITE" id="PS50279">
    <property type="entry name" value="BPTI_KUNITZ_2"/>
    <property type="match status" value="1"/>
</dbReference>
<dbReference type="Pfam" id="PF00092">
    <property type="entry name" value="VWA"/>
    <property type="match status" value="9"/>
</dbReference>
<evidence type="ECO:0008006" key="19">
    <source>
        <dbReference type="Google" id="ProtNLM"/>
    </source>
</evidence>
<feature type="domain" description="VWFA" evidence="15">
    <location>
        <begin position="34"/>
        <end position="208"/>
    </location>
</feature>
<feature type="region of interest" description="Disordered" evidence="13">
    <location>
        <begin position="1552"/>
        <end position="1597"/>
    </location>
</feature>
<dbReference type="Gene3D" id="3.40.50.410">
    <property type="entry name" value="von Willebrand factor, type A domain"/>
    <property type="match status" value="9"/>
</dbReference>
<dbReference type="InterPro" id="IPR002035">
    <property type="entry name" value="VWF_A"/>
</dbReference>
<dbReference type="SMART" id="SM00131">
    <property type="entry name" value="KU"/>
    <property type="match status" value="1"/>
</dbReference>
<feature type="compositionally biased region" description="Gly residues" evidence="13">
    <location>
        <begin position="1570"/>
        <end position="1579"/>
    </location>
</feature>
<dbReference type="PRINTS" id="PR00759">
    <property type="entry name" value="BASICPTASE"/>
</dbReference>
<evidence type="ECO:0000256" key="8">
    <source>
        <dbReference type="ARBA" id="ARBA00023157"/>
    </source>
</evidence>
<evidence type="ECO:0000259" key="16">
    <source>
        <dbReference type="PROSITE" id="PS50279"/>
    </source>
</evidence>
<comment type="caution">
    <text evidence="17">The sequence shown here is derived from an EMBL/GenBank/DDBJ whole genome shotgun (WGS) entry which is preliminary data.</text>
</comment>